<accession>A0ABX9ZCC7</accession>
<evidence type="ECO:0000313" key="2">
    <source>
        <dbReference type="Proteomes" id="UP000272481"/>
    </source>
</evidence>
<proteinExistence type="predicted"/>
<evidence type="ECO:0000313" key="1">
    <source>
        <dbReference type="EMBL" id="RSK30970.1"/>
    </source>
</evidence>
<gene>
    <name evidence="1" type="ORF">EJA12_09645</name>
</gene>
<sequence>MNTFPKPKYTTEELKKMDEMRAKWREAKAEADRTVARIRKRCQPLDPNDEAQLDRLAEQLRFNVDLVNQYITEAQELKKKHPNKSAEWYSRQFPQSHYVWRNNGIRDARSRMKAILDRYTFETVDYPDPDMMGMTTYKKRVDYDRIHTTVWKYYNILEETVTLLKKDRDEFIARGGNPDLWMPPF</sequence>
<name>A0ABX9ZCC7_9BACL</name>
<dbReference type="EMBL" id="RWGW01000013">
    <property type="protein sequence ID" value="RSK30970.1"/>
    <property type="molecule type" value="Genomic_DNA"/>
</dbReference>
<reference evidence="1 2" key="1">
    <citation type="submission" date="2018-12" db="EMBL/GenBank/DDBJ databases">
        <title>Comparitive functional genomics of dry heat resistant strains isolated from the viking spacecraft.</title>
        <authorList>
            <person name="Seuylemezian A."/>
            <person name="Vaishampayan P."/>
        </authorList>
    </citation>
    <scope>NUCLEOTIDE SEQUENCE [LARGE SCALE GENOMIC DNA]</scope>
    <source>
        <strain evidence="1 2">M6-11</strain>
    </source>
</reference>
<dbReference type="Proteomes" id="UP000272481">
    <property type="component" value="Unassembled WGS sequence"/>
</dbReference>
<organism evidence="1 2">
    <name type="scientific">Bhargavaea beijingensis</name>
    <dbReference type="NCBI Taxonomy" id="426756"/>
    <lineage>
        <taxon>Bacteria</taxon>
        <taxon>Bacillati</taxon>
        <taxon>Bacillota</taxon>
        <taxon>Bacilli</taxon>
        <taxon>Bacillales</taxon>
        <taxon>Caryophanaceae</taxon>
        <taxon>Bhargavaea</taxon>
    </lineage>
</organism>
<comment type="caution">
    <text evidence="1">The sequence shown here is derived from an EMBL/GenBank/DDBJ whole genome shotgun (WGS) entry which is preliminary data.</text>
</comment>
<protein>
    <submittedName>
        <fullName evidence="1">Uncharacterized protein</fullName>
    </submittedName>
</protein>
<keyword evidence="2" id="KW-1185">Reference proteome</keyword>
<dbReference type="RefSeq" id="WP_125904074.1">
    <property type="nucleotide sequence ID" value="NZ_RWGW01000013.1"/>
</dbReference>